<proteinExistence type="predicted"/>
<accession>A0A183ERH2</accession>
<keyword evidence="3" id="KW-1185">Reference proteome</keyword>
<reference evidence="2 3" key="2">
    <citation type="submission" date="2018-11" db="EMBL/GenBank/DDBJ databases">
        <authorList>
            <consortium name="Pathogen Informatics"/>
        </authorList>
    </citation>
    <scope>NUCLEOTIDE SEQUENCE [LARGE SCALE GENOMIC DNA]</scope>
</reference>
<organism evidence="4">
    <name type="scientific">Gongylonema pulchrum</name>
    <dbReference type="NCBI Taxonomy" id="637853"/>
    <lineage>
        <taxon>Eukaryota</taxon>
        <taxon>Metazoa</taxon>
        <taxon>Ecdysozoa</taxon>
        <taxon>Nematoda</taxon>
        <taxon>Chromadorea</taxon>
        <taxon>Rhabditida</taxon>
        <taxon>Spirurina</taxon>
        <taxon>Spiruromorpha</taxon>
        <taxon>Spiruroidea</taxon>
        <taxon>Gongylonematidae</taxon>
        <taxon>Gongylonema</taxon>
    </lineage>
</organism>
<evidence type="ECO:0000256" key="1">
    <source>
        <dbReference type="SAM" id="MobiDB-lite"/>
    </source>
</evidence>
<sequence>MIVCATARRDSASTLNKKKNKKKKKKEKLRMRSGEHPVGQMVTGARDTSQEVYATAAAVAAASSDGNGQFPGMGIVSKKQAMVIDGMEESNVLYMIDSSNKVGLSEKIASRLSTNSTDQT</sequence>
<evidence type="ECO:0000313" key="3">
    <source>
        <dbReference type="Proteomes" id="UP000271098"/>
    </source>
</evidence>
<dbReference type="WBParaSite" id="GPUH_0002359301-mRNA-1">
    <property type="protein sequence ID" value="GPUH_0002359301-mRNA-1"/>
    <property type="gene ID" value="GPUH_0002359301"/>
</dbReference>
<name>A0A183ERH2_9BILA</name>
<feature type="region of interest" description="Disordered" evidence="1">
    <location>
        <begin position="8"/>
        <end position="44"/>
    </location>
</feature>
<evidence type="ECO:0000313" key="4">
    <source>
        <dbReference type="WBParaSite" id="GPUH_0002359301-mRNA-1"/>
    </source>
</evidence>
<dbReference type="AlphaFoldDB" id="A0A183ERH2"/>
<protein>
    <submittedName>
        <fullName evidence="4">Late endosomal/lysosomal adaptor and MAPK and MTOR activator 5</fullName>
    </submittedName>
</protein>
<dbReference type="Proteomes" id="UP000271098">
    <property type="component" value="Unassembled WGS sequence"/>
</dbReference>
<evidence type="ECO:0000313" key="2">
    <source>
        <dbReference type="EMBL" id="VDN41642.1"/>
    </source>
</evidence>
<gene>
    <name evidence="2" type="ORF">GPUH_LOCUS23562</name>
</gene>
<dbReference type="EMBL" id="UYRT01098208">
    <property type="protein sequence ID" value="VDN41642.1"/>
    <property type="molecule type" value="Genomic_DNA"/>
</dbReference>
<feature type="compositionally biased region" description="Basic residues" evidence="1">
    <location>
        <begin position="16"/>
        <end position="29"/>
    </location>
</feature>
<reference evidence="4" key="1">
    <citation type="submission" date="2016-06" db="UniProtKB">
        <authorList>
            <consortium name="WormBaseParasite"/>
        </authorList>
    </citation>
    <scope>IDENTIFICATION</scope>
</reference>